<reference evidence="1 2" key="1">
    <citation type="submission" date="2019-02" db="EMBL/GenBank/DDBJ databases">
        <title>Genomic Encyclopedia of Type Strains, Phase IV (KMG-IV): sequencing the most valuable type-strain genomes for metagenomic binning, comparative biology and taxonomic classification.</title>
        <authorList>
            <person name="Goeker M."/>
        </authorList>
    </citation>
    <scope>NUCLEOTIDE SEQUENCE [LARGE SCALE GENOMIC DNA]</scope>
    <source>
        <strain evidence="1 2">DSM 45622</strain>
    </source>
</reference>
<dbReference type="AlphaFoldDB" id="A0A4Q7NWP2"/>
<dbReference type="Pfam" id="PF10604">
    <property type="entry name" value="Polyketide_cyc2"/>
    <property type="match status" value="1"/>
</dbReference>
<accession>A0A4Q7NWP2</accession>
<comment type="caution">
    <text evidence="1">The sequence shown here is derived from an EMBL/GenBank/DDBJ whole genome shotgun (WGS) entry which is preliminary data.</text>
</comment>
<proteinExistence type="predicted"/>
<dbReference type="InterPro" id="IPR019587">
    <property type="entry name" value="Polyketide_cyclase/dehydratase"/>
</dbReference>
<dbReference type="EMBL" id="SGXD01000001">
    <property type="protein sequence ID" value="RZS91746.1"/>
    <property type="molecule type" value="Genomic_DNA"/>
</dbReference>
<sequence length="147" mass="16203">MDRNPVDRTIRATPAAVWAVLADGWAYANWVVGASAIRDVDATWPSPGSRIHHSVGSWPLLLSDTTSVKRSEPEALLELQARGWPLGEATVEVRLEPVPEGTRVTILEDVSEGPGRFLPAPLRTASIVPRNRESLRRLALVAENRRR</sequence>
<dbReference type="RefSeq" id="WP_130491776.1">
    <property type="nucleotide sequence ID" value="NZ_SGXD01000001.1"/>
</dbReference>
<name>A0A4Q7NWP2_9ACTN</name>
<dbReference type="Gene3D" id="3.30.530.20">
    <property type="match status" value="1"/>
</dbReference>
<dbReference type="OrthoDB" id="4483486at2"/>
<dbReference type="Proteomes" id="UP000293638">
    <property type="component" value="Unassembled WGS sequence"/>
</dbReference>
<protein>
    <submittedName>
        <fullName evidence="1">Polyketide cyclase/dehydrase/lipid transport protein</fullName>
    </submittedName>
</protein>
<evidence type="ECO:0000313" key="2">
    <source>
        <dbReference type="Proteomes" id="UP000293638"/>
    </source>
</evidence>
<dbReference type="CDD" id="cd07812">
    <property type="entry name" value="SRPBCC"/>
    <property type="match status" value="1"/>
</dbReference>
<dbReference type="SUPFAM" id="SSF55961">
    <property type="entry name" value="Bet v1-like"/>
    <property type="match status" value="1"/>
</dbReference>
<keyword evidence="2" id="KW-1185">Reference proteome</keyword>
<organism evidence="1 2">
    <name type="scientific">Motilibacter rhizosphaerae</name>
    <dbReference type="NCBI Taxonomy" id="598652"/>
    <lineage>
        <taxon>Bacteria</taxon>
        <taxon>Bacillati</taxon>
        <taxon>Actinomycetota</taxon>
        <taxon>Actinomycetes</taxon>
        <taxon>Motilibacterales</taxon>
        <taxon>Motilibacteraceae</taxon>
        <taxon>Motilibacter</taxon>
    </lineage>
</organism>
<dbReference type="InterPro" id="IPR023393">
    <property type="entry name" value="START-like_dom_sf"/>
</dbReference>
<gene>
    <name evidence="1" type="ORF">EV189_0993</name>
</gene>
<evidence type="ECO:0000313" key="1">
    <source>
        <dbReference type="EMBL" id="RZS91746.1"/>
    </source>
</evidence>